<keyword evidence="11" id="KW-0804">Transcription</keyword>
<dbReference type="GO" id="GO:0005634">
    <property type="term" value="C:nucleus"/>
    <property type="evidence" value="ECO:0007669"/>
    <property type="project" value="UniProtKB-SubCell"/>
</dbReference>
<feature type="region of interest" description="Disordered" evidence="13">
    <location>
        <begin position="281"/>
        <end position="306"/>
    </location>
</feature>
<dbReference type="PROSITE" id="PS51570">
    <property type="entry name" value="SAM_MT43_SUVAR420_2"/>
    <property type="match status" value="1"/>
</dbReference>
<dbReference type="InterPro" id="IPR025790">
    <property type="entry name" value="Suv4-20_animal"/>
</dbReference>
<dbReference type="PANTHER" id="PTHR12977:SF4">
    <property type="entry name" value="HISTONE-LYSINE N-METHYLTRANSFERASE KMT5B"/>
    <property type="match status" value="1"/>
</dbReference>
<evidence type="ECO:0000256" key="1">
    <source>
        <dbReference type="ARBA" id="ARBA00004123"/>
    </source>
</evidence>
<keyword evidence="4" id="KW-0158">Chromosome</keyword>
<name>A0A8S1HNA4_9PELO</name>
<evidence type="ECO:0000256" key="11">
    <source>
        <dbReference type="ARBA" id="ARBA00023163"/>
    </source>
</evidence>
<dbReference type="PANTHER" id="PTHR12977">
    <property type="entry name" value="SUPPRESSOR OF VARIEGATION 4-20-RELATED"/>
    <property type="match status" value="1"/>
</dbReference>
<protein>
    <recommendedName>
        <fullName evidence="3">[histone H4]-N-methyl-L-lysine(20) N-methyltransferase</fullName>
        <ecNumber evidence="3">2.1.1.362</ecNumber>
    </recommendedName>
</protein>
<keyword evidence="5" id="KW-0678">Repressor</keyword>
<dbReference type="FunFam" id="2.170.270.10:FF:000006">
    <property type="entry name" value="Histone-lysine N-methyltransferase"/>
    <property type="match status" value="1"/>
</dbReference>
<dbReference type="GO" id="GO:0005694">
    <property type="term" value="C:chromosome"/>
    <property type="evidence" value="ECO:0007669"/>
    <property type="project" value="UniProtKB-SubCell"/>
</dbReference>
<comment type="caution">
    <text evidence="15">The sequence shown here is derived from an EMBL/GenBank/DDBJ whole genome shotgun (WGS) entry which is preliminary data.</text>
</comment>
<reference evidence="15" key="1">
    <citation type="submission" date="2020-10" db="EMBL/GenBank/DDBJ databases">
        <authorList>
            <person name="Kikuchi T."/>
        </authorList>
    </citation>
    <scope>NUCLEOTIDE SEQUENCE</scope>
    <source>
        <strain evidence="15">NKZ352</strain>
    </source>
</reference>
<organism evidence="15 16">
    <name type="scientific">Caenorhabditis auriculariae</name>
    <dbReference type="NCBI Taxonomy" id="2777116"/>
    <lineage>
        <taxon>Eukaryota</taxon>
        <taxon>Metazoa</taxon>
        <taxon>Ecdysozoa</taxon>
        <taxon>Nematoda</taxon>
        <taxon>Chromadorea</taxon>
        <taxon>Rhabditida</taxon>
        <taxon>Rhabditina</taxon>
        <taxon>Rhabditomorpha</taxon>
        <taxon>Rhabditoidea</taxon>
        <taxon>Rhabditidae</taxon>
        <taxon>Peloderinae</taxon>
        <taxon>Caenorhabditis</taxon>
    </lineage>
</organism>
<dbReference type="OrthoDB" id="6627536at2759"/>
<evidence type="ECO:0000256" key="7">
    <source>
        <dbReference type="ARBA" id="ARBA00022679"/>
    </source>
</evidence>
<dbReference type="InterPro" id="IPR039977">
    <property type="entry name" value="Suv4-20/Set9"/>
</dbReference>
<evidence type="ECO:0000256" key="5">
    <source>
        <dbReference type="ARBA" id="ARBA00022491"/>
    </source>
</evidence>
<dbReference type="EC" id="2.1.1.362" evidence="3"/>
<dbReference type="SMART" id="SM00317">
    <property type="entry name" value="SET"/>
    <property type="match status" value="1"/>
</dbReference>
<dbReference type="Proteomes" id="UP000835052">
    <property type="component" value="Unassembled WGS sequence"/>
</dbReference>
<dbReference type="AlphaFoldDB" id="A0A8S1HNA4"/>
<dbReference type="InterPro" id="IPR041938">
    <property type="entry name" value="Hist-Lys_N-MTase_N"/>
</dbReference>
<gene>
    <name evidence="15" type="ORF">CAUJ_LOCUS13383</name>
</gene>
<sequence length="328" mass="37419">MKSSNVYNRRILLDVEDYQQMPIEDLATSLKDLPPYYHTMSPAEISLFDDLATTLVVDAVLDFQTHKMFPKKRYLKHDERTIARGVMRRFAENQNFSHAVRCFLQMRSVRGHIAPLLPNKHIEFRDHLVRFLNMFCGKSGFTIEKCNRYSSENNAGAKLVSTRSWNRGDKIDRLCGVVCALDADEEAQTLIHGINDFSVMYSTRKKCAQLWLGPGAYINHDCRPTCEFVSHGCTAQIKVVRDMEPGDEITCFYGDEFFGDNNERCECVTCEKMSRGAFASKISSPSEESSDDGQRSLKRPNSEDLDDVATAAASKYALREMKRRVFTV</sequence>
<evidence type="ECO:0000256" key="2">
    <source>
        <dbReference type="ARBA" id="ARBA00004286"/>
    </source>
</evidence>
<dbReference type="InterPro" id="IPR001214">
    <property type="entry name" value="SET_dom"/>
</dbReference>
<evidence type="ECO:0000256" key="13">
    <source>
        <dbReference type="SAM" id="MobiDB-lite"/>
    </source>
</evidence>
<dbReference type="PROSITE" id="PS50280">
    <property type="entry name" value="SET"/>
    <property type="match status" value="1"/>
</dbReference>
<evidence type="ECO:0000256" key="6">
    <source>
        <dbReference type="ARBA" id="ARBA00022603"/>
    </source>
</evidence>
<keyword evidence="7" id="KW-0808">Transferase</keyword>
<keyword evidence="10" id="KW-0805">Transcription regulation</keyword>
<evidence type="ECO:0000256" key="3">
    <source>
        <dbReference type="ARBA" id="ARBA00012188"/>
    </source>
</evidence>
<comment type="subcellular location">
    <subcellularLocation>
        <location evidence="2">Chromosome</location>
    </subcellularLocation>
    <subcellularLocation>
        <location evidence="1">Nucleus</location>
    </subcellularLocation>
</comment>
<keyword evidence="12" id="KW-0539">Nucleus</keyword>
<dbReference type="CDD" id="cd10524">
    <property type="entry name" value="SET_Suv4-20-like"/>
    <property type="match status" value="1"/>
</dbReference>
<keyword evidence="6" id="KW-0489">Methyltransferase</keyword>
<keyword evidence="8" id="KW-0949">S-adenosyl-L-methionine</keyword>
<feature type="domain" description="SET" evidence="14">
    <location>
        <begin position="144"/>
        <end position="254"/>
    </location>
</feature>
<dbReference type="GO" id="GO:0140941">
    <property type="term" value="F:histone H4K20me methyltransferase activity"/>
    <property type="evidence" value="ECO:0007669"/>
    <property type="project" value="UniProtKB-EC"/>
</dbReference>
<evidence type="ECO:0000256" key="4">
    <source>
        <dbReference type="ARBA" id="ARBA00022454"/>
    </source>
</evidence>
<evidence type="ECO:0000256" key="12">
    <source>
        <dbReference type="ARBA" id="ARBA00023242"/>
    </source>
</evidence>
<dbReference type="EMBL" id="CAJGYM010000095">
    <property type="protein sequence ID" value="CAD6197474.1"/>
    <property type="molecule type" value="Genomic_DNA"/>
</dbReference>
<dbReference type="Gene3D" id="2.170.270.10">
    <property type="entry name" value="SET domain"/>
    <property type="match status" value="1"/>
</dbReference>
<dbReference type="SUPFAM" id="SSF82199">
    <property type="entry name" value="SET domain"/>
    <property type="match status" value="1"/>
</dbReference>
<evidence type="ECO:0000256" key="8">
    <source>
        <dbReference type="ARBA" id="ARBA00022691"/>
    </source>
</evidence>
<keyword evidence="16" id="KW-1185">Reference proteome</keyword>
<evidence type="ECO:0000256" key="9">
    <source>
        <dbReference type="ARBA" id="ARBA00022853"/>
    </source>
</evidence>
<proteinExistence type="predicted"/>
<evidence type="ECO:0000313" key="16">
    <source>
        <dbReference type="Proteomes" id="UP000835052"/>
    </source>
</evidence>
<keyword evidence="9" id="KW-0156">Chromatin regulator</keyword>
<dbReference type="InterPro" id="IPR046341">
    <property type="entry name" value="SET_dom_sf"/>
</dbReference>
<accession>A0A8S1HNA4</accession>
<evidence type="ECO:0000259" key="14">
    <source>
        <dbReference type="PROSITE" id="PS50280"/>
    </source>
</evidence>
<dbReference type="GO" id="GO:0032259">
    <property type="term" value="P:methylation"/>
    <property type="evidence" value="ECO:0007669"/>
    <property type="project" value="UniProtKB-KW"/>
</dbReference>
<dbReference type="Pfam" id="PF00856">
    <property type="entry name" value="SET"/>
    <property type="match status" value="1"/>
</dbReference>
<evidence type="ECO:0000256" key="10">
    <source>
        <dbReference type="ARBA" id="ARBA00023015"/>
    </source>
</evidence>
<evidence type="ECO:0000313" key="15">
    <source>
        <dbReference type="EMBL" id="CAD6197474.1"/>
    </source>
</evidence>
<dbReference type="Gene3D" id="1.10.10.1700">
    <property type="entry name" value="Histone-lysine N-methyltransferase"/>
    <property type="match status" value="1"/>
</dbReference>